<reference evidence="6 7" key="1">
    <citation type="submission" date="2018-08" db="EMBL/GenBank/DDBJ databases">
        <title>Genomic investigation of the strawberry pathogen Phytophthora fragariae indicates pathogenicity is determined by transcriptional variation in three key races.</title>
        <authorList>
            <person name="Adams T.M."/>
            <person name="Armitage A.D."/>
            <person name="Sobczyk M.K."/>
            <person name="Bates H.J."/>
            <person name="Dunwell J.M."/>
            <person name="Nellist C.F."/>
            <person name="Harrison R.J."/>
        </authorList>
    </citation>
    <scope>NUCLEOTIDE SEQUENCE [LARGE SCALE GENOMIC DNA]</scope>
    <source>
        <strain evidence="6 7">NOV-71</strain>
    </source>
</reference>
<feature type="transmembrane region" description="Helical" evidence="3">
    <location>
        <begin position="719"/>
        <end position="739"/>
    </location>
</feature>
<comment type="caution">
    <text evidence="6">The sequence shown here is derived from an EMBL/GenBank/DDBJ whole genome shotgun (WGS) entry which is preliminary data.</text>
</comment>
<evidence type="ECO:0000256" key="4">
    <source>
        <dbReference type="SAM" id="SignalP"/>
    </source>
</evidence>
<dbReference type="EMBL" id="QXFZ01000909">
    <property type="protein sequence ID" value="KAE9101557.1"/>
    <property type="molecule type" value="Genomic_DNA"/>
</dbReference>
<protein>
    <recommendedName>
        <fullName evidence="5">Jacalin-type lectin domain-containing protein</fullName>
    </recommendedName>
</protein>
<feature type="transmembrane region" description="Helical" evidence="3">
    <location>
        <begin position="621"/>
        <end position="642"/>
    </location>
</feature>
<feature type="region of interest" description="Disordered" evidence="2">
    <location>
        <begin position="128"/>
        <end position="277"/>
    </location>
</feature>
<feature type="compositionally biased region" description="Low complexity" evidence="2">
    <location>
        <begin position="265"/>
        <end position="277"/>
    </location>
</feature>
<dbReference type="InterPro" id="IPR001229">
    <property type="entry name" value="Jacalin-like_lectin_dom"/>
</dbReference>
<keyword evidence="3" id="KW-0812">Transmembrane</keyword>
<feature type="transmembrane region" description="Helical" evidence="3">
    <location>
        <begin position="688"/>
        <end position="707"/>
    </location>
</feature>
<sequence>MVLRAVKVLVHAALLVQVLQVTGSVNGVQVNENFQNTELTANDQPGTVKAARIPTSVNQNAAEGEERGLWSWITGNDKSKDGSKASETPSSESGGSLATTTPIPGLNYVRPSYSSMMSKFGSLKDDFEEGAGKKSTPVGAASSTGAGSEEASGSDDASTPKPLTKKTKKPVATAASSSDIASKASSSFSGSEAPAPKPKKKTRKPVVTATSSSESASGDASASEAATPKTKRTTKKTKKPVVAAVDSESDSEDASGSSDLDDLLGSDASGSSLDDLLGSDSSGTSLSDLLDDSSSGTSLDDLLGSSAGSGSDGLAGLLDSSGSDGLGGLGALGSMSGSLSFEAFMKEYGNLFGSGSSAIDLFGDPTVPQNKTIEDENIILGKLYGGLEHGDAFSDIKNIKFQQMLLNVTVRGDRRLDQVGLLVFTQEAVGNLVHGGTGGVEKFVEMEMSDAITSIEIHWDKNKGKTCIFYLAITTSAKKSVAVGTKTQNTIVLTPPKGYQFAGFHGRQSSSAIFCLGAIWTKTAAQDLAVTDIMAVPTGGSPDVYNYQTTIRNWVGPLETAADNACYQKKFDVSSQGVCPSGYNKDDDKCVTQCPLNYPIDCLMQCIPQNTDCMQEIISKVASVAAVVLNAATMGVFGTLLASYKAANFALTCTINVVNAVKSIIYYLRYKQTLIPVTDTEKLMDKAFQLQIVILDLPLAISSCFGLRIPPKLMFSATILAVVSAIVMMAVMVGEALFASTDNVMLMLRESGAMNTTALDGNTMELSTFLNSKNGTCGYEMKTLTNRVMGKVYEIRNNTPNAAANDVRVEVSKSSIITTDIPVVTNHCMGQIWTNKTGASSYGTRNLLRKTLGVIVDQIIEDGTTDMGKNVVKKEKALDVNEKTPAYNKLHQMRLAMIQTRAVSLATIDAQKKLRTKYSQDLRKAQDAIKKLEEMKIEAAANMRRVTKEQLCVDSDVFDSFSKQLVDAETILPDLKARLEKATATIATEQSNIKIIREYVRDFAARKLQATTRAFFRFRRWRSVLGAFQEDVQLSAALEIQATWRMLVAKRKREFLVQLLRDKVKVNAANVIRRFSLKVIEAKRRKEMTSTKETEAVFAARKEKSLDALFEIYGRFVLHDALATWKAGTHEAKLRLLRKTLASAILIQRIYRGFRDRICLKRIKIRSSLTDRVGALVDEFIVSGNFWGFILEIDADYRRFMHKIEEEEADATTFLSTVLRQRKLEEDQMMQNWFTASALENPLISGIDQVTKAYSSEEENSTGSSVSQAMLQSALVEDLVALSPNKRKNEVFPPDFPPKVIRQAMAKGFSLDDIVAVM</sequence>
<feature type="transmembrane region" description="Helical" evidence="3">
    <location>
        <begin position="649"/>
        <end position="668"/>
    </location>
</feature>
<feature type="signal peptide" evidence="4">
    <location>
        <begin position="1"/>
        <end position="27"/>
    </location>
</feature>
<accession>A0A6A3RQQ6</accession>
<evidence type="ECO:0000256" key="1">
    <source>
        <dbReference type="SAM" id="Coils"/>
    </source>
</evidence>
<evidence type="ECO:0000256" key="3">
    <source>
        <dbReference type="SAM" id="Phobius"/>
    </source>
</evidence>
<feature type="compositionally biased region" description="Low complexity" evidence="2">
    <location>
        <begin position="170"/>
        <end position="194"/>
    </location>
</feature>
<feature type="compositionally biased region" description="Low complexity" evidence="2">
    <location>
        <begin position="205"/>
        <end position="228"/>
    </location>
</feature>
<feature type="compositionally biased region" description="Polar residues" evidence="2">
    <location>
        <begin position="85"/>
        <end position="102"/>
    </location>
</feature>
<feature type="compositionally biased region" description="Acidic residues" evidence="2">
    <location>
        <begin position="247"/>
        <end position="264"/>
    </location>
</feature>
<dbReference type="PROSITE" id="PS51752">
    <property type="entry name" value="JACALIN_LECTIN"/>
    <property type="match status" value="1"/>
</dbReference>
<organism evidence="6 7">
    <name type="scientific">Phytophthora fragariae</name>
    <dbReference type="NCBI Taxonomy" id="53985"/>
    <lineage>
        <taxon>Eukaryota</taxon>
        <taxon>Sar</taxon>
        <taxon>Stramenopiles</taxon>
        <taxon>Oomycota</taxon>
        <taxon>Peronosporomycetes</taxon>
        <taxon>Peronosporales</taxon>
        <taxon>Peronosporaceae</taxon>
        <taxon>Phytophthora</taxon>
    </lineage>
</organism>
<feature type="chain" id="PRO_5025446403" description="Jacalin-type lectin domain-containing protein" evidence="4">
    <location>
        <begin position="28"/>
        <end position="1318"/>
    </location>
</feature>
<dbReference type="SUPFAM" id="SSF51101">
    <property type="entry name" value="Mannose-binding lectins"/>
    <property type="match status" value="1"/>
</dbReference>
<evidence type="ECO:0000313" key="6">
    <source>
        <dbReference type="EMBL" id="KAE9101557.1"/>
    </source>
</evidence>
<name>A0A6A3RQQ6_9STRA</name>
<keyword evidence="3" id="KW-1133">Transmembrane helix</keyword>
<keyword evidence="4" id="KW-0732">Signal</keyword>
<dbReference type="InterPro" id="IPR036404">
    <property type="entry name" value="Jacalin-like_lectin_dom_sf"/>
</dbReference>
<evidence type="ECO:0000313" key="7">
    <source>
        <dbReference type="Proteomes" id="UP000441208"/>
    </source>
</evidence>
<evidence type="ECO:0000256" key="2">
    <source>
        <dbReference type="SAM" id="MobiDB-lite"/>
    </source>
</evidence>
<evidence type="ECO:0000259" key="5">
    <source>
        <dbReference type="PROSITE" id="PS51752"/>
    </source>
</evidence>
<keyword evidence="1" id="KW-0175">Coiled coil</keyword>
<feature type="compositionally biased region" description="Basic residues" evidence="2">
    <location>
        <begin position="229"/>
        <end position="239"/>
    </location>
</feature>
<feature type="compositionally biased region" description="Low complexity" evidence="2">
    <location>
        <begin position="139"/>
        <end position="162"/>
    </location>
</feature>
<dbReference type="Proteomes" id="UP000441208">
    <property type="component" value="Unassembled WGS sequence"/>
</dbReference>
<dbReference type="Pfam" id="PF01419">
    <property type="entry name" value="Jacalin"/>
    <property type="match status" value="1"/>
</dbReference>
<proteinExistence type="predicted"/>
<feature type="region of interest" description="Disordered" evidence="2">
    <location>
        <begin position="58"/>
        <end position="106"/>
    </location>
</feature>
<keyword evidence="3" id="KW-0472">Membrane</keyword>
<dbReference type="PROSITE" id="PS50096">
    <property type="entry name" value="IQ"/>
    <property type="match status" value="1"/>
</dbReference>
<feature type="domain" description="Jacalin-type lectin" evidence="5">
    <location>
        <begin position="378"/>
        <end position="522"/>
    </location>
</feature>
<gene>
    <name evidence="6" type="ORF">PF007_g15105</name>
</gene>
<dbReference type="Gene3D" id="2.100.10.30">
    <property type="entry name" value="Jacalin-like lectin domain"/>
    <property type="match status" value="1"/>
</dbReference>
<feature type="coiled-coil region" evidence="1">
    <location>
        <begin position="915"/>
        <end position="949"/>
    </location>
</feature>
<dbReference type="SMART" id="SM00915">
    <property type="entry name" value="Jacalin"/>
    <property type="match status" value="1"/>
</dbReference>